<feature type="signal peptide" evidence="1">
    <location>
        <begin position="1"/>
        <end position="17"/>
    </location>
</feature>
<reference evidence="3" key="1">
    <citation type="submission" date="2025-08" db="UniProtKB">
        <authorList>
            <consortium name="Ensembl"/>
        </authorList>
    </citation>
    <scope>IDENTIFICATION</scope>
</reference>
<dbReference type="Ensembl" id="ENSSANT00000048503.1">
    <property type="protein sequence ID" value="ENSSANP00000045593.1"/>
    <property type="gene ID" value="ENSSANG00000023027.1"/>
</dbReference>
<dbReference type="GO" id="GO:0004842">
    <property type="term" value="F:ubiquitin-protein transferase activity"/>
    <property type="evidence" value="ECO:0007669"/>
    <property type="project" value="TreeGrafter"/>
</dbReference>
<dbReference type="SMART" id="SM00228">
    <property type="entry name" value="PDZ"/>
    <property type="match status" value="1"/>
</dbReference>
<evidence type="ECO:0000313" key="3">
    <source>
        <dbReference type="Ensembl" id="ENSSANP00000045593.1"/>
    </source>
</evidence>
<name>A0A671NQA2_9TELE</name>
<protein>
    <recommendedName>
        <fullName evidence="2">PDZ domain-containing protein</fullName>
    </recommendedName>
</protein>
<sequence length="109" mass="12287">MILYTALWVIWLHLYCCKDIVLRRSTSGSLGFSIVGGQEERNCNQSFFIRSIVEGTPAYNDGRIRCGDILLEVNGKSTWGMTHTALVRLLKELRGRITLTIVSWPGSLL</sequence>
<dbReference type="CDD" id="cd06680">
    <property type="entry name" value="PDZ4_LNX1_2-like"/>
    <property type="match status" value="1"/>
</dbReference>
<evidence type="ECO:0000256" key="1">
    <source>
        <dbReference type="SAM" id="SignalP"/>
    </source>
</evidence>
<dbReference type="InterPro" id="IPR001478">
    <property type="entry name" value="PDZ"/>
</dbReference>
<reference evidence="3" key="2">
    <citation type="submission" date="2025-09" db="UniProtKB">
        <authorList>
            <consortium name="Ensembl"/>
        </authorList>
    </citation>
    <scope>IDENTIFICATION</scope>
</reference>
<organism evidence="3 4">
    <name type="scientific">Sinocyclocheilus anshuiensis</name>
    <dbReference type="NCBI Taxonomy" id="1608454"/>
    <lineage>
        <taxon>Eukaryota</taxon>
        <taxon>Metazoa</taxon>
        <taxon>Chordata</taxon>
        <taxon>Craniata</taxon>
        <taxon>Vertebrata</taxon>
        <taxon>Euteleostomi</taxon>
        <taxon>Actinopterygii</taxon>
        <taxon>Neopterygii</taxon>
        <taxon>Teleostei</taxon>
        <taxon>Ostariophysi</taxon>
        <taxon>Cypriniformes</taxon>
        <taxon>Cyprinidae</taxon>
        <taxon>Cyprininae</taxon>
        <taxon>Sinocyclocheilus</taxon>
    </lineage>
</organism>
<evidence type="ECO:0000259" key="2">
    <source>
        <dbReference type="PROSITE" id="PS50106"/>
    </source>
</evidence>
<keyword evidence="1" id="KW-0732">Signal</keyword>
<evidence type="ECO:0000313" key="4">
    <source>
        <dbReference type="Proteomes" id="UP000472260"/>
    </source>
</evidence>
<dbReference type="Gene3D" id="2.30.42.10">
    <property type="match status" value="1"/>
</dbReference>
<dbReference type="PROSITE" id="PS50106">
    <property type="entry name" value="PDZ"/>
    <property type="match status" value="1"/>
</dbReference>
<dbReference type="InterPro" id="IPR051342">
    <property type="entry name" value="PDZ_scaffold"/>
</dbReference>
<dbReference type="SUPFAM" id="SSF50156">
    <property type="entry name" value="PDZ domain-like"/>
    <property type="match status" value="1"/>
</dbReference>
<keyword evidence="4" id="KW-1185">Reference proteome</keyword>
<dbReference type="PANTHER" id="PTHR19964">
    <property type="entry name" value="MULTIPLE PDZ DOMAIN PROTEIN"/>
    <property type="match status" value="1"/>
</dbReference>
<dbReference type="AlphaFoldDB" id="A0A671NQA2"/>
<accession>A0A671NQA2</accession>
<dbReference type="FunFam" id="2.30.42.10:FF:000081">
    <property type="entry name" value="Ligand of Numb protein X 2"/>
    <property type="match status" value="1"/>
</dbReference>
<dbReference type="Proteomes" id="UP000472260">
    <property type="component" value="Unassembled WGS sequence"/>
</dbReference>
<dbReference type="GO" id="GO:0006511">
    <property type="term" value="P:ubiquitin-dependent protein catabolic process"/>
    <property type="evidence" value="ECO:0007669"/>
    <property type="project" value="TreeGrafter"/>
</dbReference>
<dbReference type="GO" id="GO:0005737">
    <property type="term" value="C:cytoplasm"/>
    <property type="evidence" value="ECO:0007669"/>
    <property type="project" value="TreeGrafter"/>
</dbReference>
<proteinExistence type="predicted"/>
<dbReference type="InterPro" id="IPR036034">
    <property type="entry name" value="PDZ_sf"/>
</dbReference>
<dbReference type="Pfam" id="PF00595">
    <property type="entry name" value="PDZ"/>
    <property type="match status" value="1"/>
</dbReference>
<dbReference type="PANTHER" id="PTHR19964:SF14">
    <property type="entry name" value="E3 UBIQUITIN-PROTEIN LIGASE LNX"/>
    <property type="match status" value="1"/>
</dbReference>
<feature type="chain" id="PRO_5025365810" description="PDZ domain-containing protein" evidence="1">
    <location>
        <begin position="18"/>
        <end position="109"/>
    </location>
</feature>
<feature type="domain" description="PDZ" evidence="2">
    <location>
        <begin position="19"/>
        <end position="105"/>
    </location>
</feature>